<dbReference type="Proteomes" id="UP000199643">
    <property type="component" value="Unassembled WGS sequence"/>
</dbReference>
<protein>
    <submittedName>
        <fullName evidence="4">HTH domain-containing protein</fullName>
    </submittedName>
</protein>
<accession>A0A1G7VX07</accession>
<name>A0A1G7VX07_9SPHI</name>
<dbReference type="PANTHER" id="PTHR34580">
    <property type="match status" value="1"/>
</dbReference>
<dbReference type="AlphaFoldDB" id="A0A1G7VX07"/>
<dbReference type="PROSITE" id="PS52050">
    <property type="entry name" value="WYL"/>
    <property type="match status" value="1"/>
</dbReference>
<dbReference type="GO" id="GO:0003700">
    <property type="term" value="F:DNA-binding transcription factor activity"/>
    <property type="evidence" value="ECO:0007669"/>
    <property type="project" value="InterPro"/>
</dbReference>
<proteinExistence type="predicted"/>
<keyword evidence="2" id="KW-0804">Transcription</keyword>
<sequence length="239" mass="27438">MKFYDATRISRLTAILTSLQGKKLVTASELAAKFSVSVRTIYRDLKTLELAGIPVYTEEGKGYSLMEGYKLPPVMFTEREANTLITIEHLIHKTRDTSLIKEYNTALDKIKAVLRVGTKEKVALLSKRIAISPAFATQNSSNSLTQIQTALTDFKVLKISYESGNQKKIIEREIEPFAFYYSLEESWLVIAFCRLRNDFRMFRLDRIHSLTMSDETFSPHQITLASYLEQKQKNYTPDK</sequence>
<dbReference type="InterPro" id="IPR036390">
    <property type="entry name" value="WH_DNA-bd_sf"/>
</dbReference>
<dbReference type="InterPro" id="IPR013196">
    <property type="entry name" value="HTH_11"/>
</dbReference>
<dbReference type="EMBL" id="FNCH01000009">
    <property type="protein sequence ID" value="SDG64346.1"/>
    <property type="molecule type" value="Genomic_DNA"/>
</dbReference>
<reference evidence="5" key="1">
    <citation type="submission" date="2016-10" db="EMBL/GenBank/DDBJ databases">
        <authorList>
            <person name="Varghese N."/>
            <person name="Submissions S."/>
        </authorList>
    </citation>
    <scope>NUCLEOTIDE SEQUENCE [LARGE SCALE GENOMIC DNA]</scope>
    <source>
        <strain evidence="5">DSM 17933</strain>
    </source>
</reference>
<dbReference type="SUPFAM" id="SSF46785">
    <property type="entry name" value="Winged helix' DNA-binding domain"/>
    <property type="match status" value="1"/>
</dbReference>
<evidence type="ECO:0000259" key="3">
    <source>
        <dbReference type="PROSITE" id="PS51000"/>
    </source>
</evidence>
<dbReference type="PANTHER" id="PTHR34580:SF1">
    <property type="entry name" value="PROTEIN PAFC"/>
    <property type="match status" value="1"/>
</dbReference>
<dbReference type="Gene3D" id="1.10.10.10">
    <property type="entry name" value="Winged helix-like DNA-binding domain superfamily/Winged helix DNA-binding domain"/>
    <property type="match status" value="1"/>
</dbReference>
<evidence type="ECO:0000313" key="4">
    <source>
        <dbReference type="EMBL" id="SDG64346.1"/>
    </source>
</evidence>
<dbReference type="RefSeq" id="WP_090500329.1">
    <property type="nucleotide sequence ID" value="NZ_FNCH01000009.1"/>
</dbReference>
<keyword evidence="1" id="KW-0805">Transcription regulation</keyword>
<organism evidence="4 5">
    <name type="scientific">Pedobacter terrae</name>
    <dbReference type="NCBI Taxonomy" id="405671"/>
    <lineage>
        <taxon>Bacteria</taxon>
        <taxon>Pseudomonadati</taxon>
        <taxon>Bacteroidota</taxon>
        <taxon>Sphingobacteriia</taxon>
        <taxon>Sphingobacteriales</taxon>
        <taxon>Sphingobacteriaceae</taxon>
        <taxon>Pedobacter</taxon>
    </lineage>
</organism>
<evidence type="ECO:0000256" key="2">
    <source>
        <dbReference type="ARBA" id="ARBA00023163"/>
    </source>
</evidence>
<dbReference type="STRING" id="405671.SAMN05421827_1091"/>
<gene>
    <name evidence="4" type="ORF">SAMN05421827_1091</name>
</gene>
<dbReference type="InterPro" id="IPR036388">
    <property type="entry name" value="WH-like_DNA-bd_sf"/>
</dbReference>
<dbReference type="InterPro" id="IPR051534">
    <property type="entry name" value="CBASS_pafABC_assoc_protein"/>
</dbReference>
<dbReference type="OrthoDB" id="9815009at2"/>
<evidence type="ECO:0000256" key="1">
    <source>
        <dbReference type="ARBA" id="ARBA00023015"/>
    </source>
</evidence>
<dbReference type="InterPro" id="IPR001034">
    <property type="entry name" value="DeoR_HTH"/>
</dbReference>
<evidence type="ECO:0000313" key="5">
    <source>
        <dbReference type="Proteomes" id="UP000199643"/>
    </source>
</evidence>
<dbReference type="Pfam" id="PF13280">
    <property type="entry name" value="WYL"/>
    <property type="match status" value="1"/>
</dbReference>
<dbReference type="InterPro" id="IPR026881">
    <property type="entry name" value="WYL_dom"/>
</dbReference>
<dbReference type="PROSITE" id="PS51000">
    <property type="entry name" value="HTH_DEOR_2"/>
    <property type="match status" value="1"/>
</dbReference>
<keyword evidence="5" id="KW-1185">Reference proteome</keyword>
<feature type="domain" description="HTH deoR-type" evidence="3">
    <location>
        <begin position="8"/>
        <end position="63"/>
    </location>
</feature>
<dbReference type="Pfam" id="PF08279">
    <property type="entry name" value="HTH_11"/>
    <property type="match status" value="1"/>
</dbReference>